<protein>
    <submittedName>
        <fullName evidence="2">Hypothetical secreted protein</fullName>
    </submittedName>
</protein>
<accession>A9LGP7</accession>
<proteinExistence type="predicted"/>
<organism evidence="2">
    <name type="scientific">uncultured planctomycete 5H12</name>
    <dbReference type="NCBI Taxonomy" id="455067"/>
    <lineage>
        <taxon>Bacteria</taxon>
        <taxon>Pseudomonadati</taxon>
        <taxon>Planctomycetota</taxon>
        <taxon>Planctomycetia</taxon>
        <taxon>Planctomycetales</taxon>
        <taxon>environmental samples</taxon>
    </lineage>
</organism>
<name>A9LGP7_9BACT</name>
<evidence type="ECO:0000256" key="1">
    <source>
        <dbReference type="SAM" id="MobiDB-lite"/>
    </source>
</evidence>
<feature type="region of interest" description="Disordered" evidence="1">
    <location>
        <begin position="139"/>
        <end position="171"/>
    </location>
</feature>
<dbReference type="AlphaFoldDB" id="A9LGP7"/>
<reference evidence="2" key="1">
    <citation type="journal article" date="2007" name="ISME J.">
        <title>Fosmids of novel marine Planctomycetes from the Namibian and Oregon coast upwelling systems and their cross-comparison with planctomycete genomes.</title>
        <authorList>
            <person name="Woebken D."/>
            <person name="Teeling H."/>
            <person name="Wecker P."/>
            <person name="Dumitriu A."/>
            <person name="Kostadinov I."/>
            <person name="DeLong E.F."/>
            <person name="Amann R."/>
            <person name="Gloeckner F.O."/>
        </authorList>
    </citation>
    <scope>NUCLEOTIDE SEQUENCE</scope>
</reference>
<sequence length="425" mass="48610">MQNMAYKRIGFLAFLFFAISINLPVTGSQADDNLIRITVDQLNQRFHQSTQPISFCQSSCRTLSFLNASELSTPILNKDVADARQFKMEQAKKQDGLSKLTSLPKTEFILGKRVKPKRPVTPSGSLMIRIDAISGFPSKKQPIKSTLPSTTDTQENPYKQAKSIARKPPVHRPSGSYLFQIEKTASSDTEPGLTIDPRILPNYQLADDPYWQYYGDCDQWNIVFAKEAQLAIQPAANTPPTGLTDLLTHLNHVATARMARTRDWYGETIRPIMERFTNIYSDLAALRKSSRTSANTTNHTTALRPKQQSNLTTGLFPMATRLIFHEAFESQLFYSPGRWLNNRIDDFNKRSAQTWIGSFVSKFVRFVNEQHLIERNKRTQVEMKRVFATRINWLSIQLNRVAHAIDDTVEEQLEMVDERDEPVRY</sequence>
<feature type="compositionally biased region" description="Polar residues" evidence="1">
    <location>
        <begin position="143"/>
        <end position="157"/>
    </location>
</feature>
<dbReference type="EMBL" id="EF591884">
    <property type="protein sequence ID" value="ABX10568.1"/>
    <property type="molecule type" value="Genomic_DNA"/>
</dbReference>
<evidence type="ECO:0000313" key="2">
    <source>
        <dbReference type="EMBL" id="ABX10568.1"/>
    </source>
</evidence>
<gene>
    <name evidence="2" type="ORF">5H12_6</name>
</gene>